<name>A0ABY2IYX5_9MICO</name>
<evidence type="ECO:0000313" key="1">
    <source>
        <dbReference type="EMBL" id="TFC97407.1"/>
    </source>
</evidence>
<organism evidence="1 2">
    <name type="scientific">Cryobacterium breve</name>
    <dbReference type="NCBI Taxonomy" id="1259258"/>
    <lineage>
        <taxon>Bacteria</taxon>
        <taxon>Bacillati</taxon>
        <taxon>Actinomycetota</taxon>
        <taxon>Actinomycetes</taxon>
        <taxon>Micrococcales</taxon>
        <taxon>Microbacteriaceae</taxon>
        <taxon>Cryobacterium</taxon>
    </lineage>
</organism>
<evidence type="ECO:0000313" key="2">
    <source>
        <dbReference type="Proteomes" id="UP000298355"/>
    </source>
</evidence>
<gene>
    <name evidence="1" type="ORF">E3O65_11505</name>
</gene>
<accession>A0ABY2IYX5</accession>
<proteinExistence type="predicted"/>
<dbReference type="Proteomes" id="UP000298355">
    <property type="component" value="Unassembled WGS sequence"/>
</dbReference>
<reference evidence="1 2" key="1">
    <citation type="submission" date="2019-03" db="EMBL/GenBank/DDBJ databases">
        <title>Genomics of glacier-inhabiting Cryobacterium strains.</title>
        <authorList>
            <person name="Liu Q."/>
            <person name="Xin Y.-H."/>
        </authorList>
    </citation>
    <scope>NUCLEOTIDE SEQUENCE [LARGE SCALE GENOMIC DNA]</scope>
    <source>
        <strain evidence="1 2">TMT4-23</strain>
    </source>
</reference>
<sequence length="81" mass="9324">MMITGRLHTRSRDDIRVVALSKREWRISDGRIATDDGLSLIGFIDENHGVYEVMEFVDPVEYARFGNLERAIMHFVTSRPG</sequence>
<keyword evidence="2" id="KW-1185">Reference proteome</keyword>
<dbReference type="RefSeq" id="WP_134363848.1">
    <property type="nucleotide sequence ID" value="NZ_SOGJ01000023.1"/>
</dbReference>
<protein>
    <submittedName>
        <fullName evidence="1">Uncharacterized protein</fullName>
    </submittedName>
</protein>
<comment type="caution">
    <text evidence="1">The sequence shown here is derived from an EMBL/GenBank/DDBJ whole genome shotgun (WGS) entry which is preliminary data.</text>
</comment>
<dbReference type="EMBL" id="SOGJ01000023">
    <property type="protein sequence ID" value="TFC97407.1"/>
    <property type="molecule type" value="Genomic_DNA"/>
</dbReference>